<evidence type="ECO:0000259" key="2">
    <source>
        <dbReference type="PROSITE" id="PS51192"/>
    </source>
</evidence>
<dbReference type="CDD" id="cd17923">
    <property type="entry name" value="DEXHc_Hrq1-like"/>
    <property type="match status" value="1"/>
</dbReference>
<keyword evidence="3" id="KW-0347">Helicase</keyword>
<gene>
    <name evidence="3" type="ORF">Acr_04g0004150</name>
</gene>
<evidence type="ECO:0000313" key="4">
    <source>
        <dbReference type="Proteomes" id="UP000585474"/>
    </source>
</evidence>
<evidence type="ECO:0000313" key="3">
    <source>
        <dbReference type="EMBL" id="GFY85677.1"/>
    </source>
</evidence>
<dbReference type="GO" id="GO:0005634">
    <property type="term" value="C:nucleus"/>
    <property type="evidence" value="ECO:0007669"/>
    <property type="project" value="TreeGrafter"/>
</dbReference>
<name>A0A7J0EJ56_9ERIC</name>
<sequence>MAESGRDREIQVRNLTGESVTVSISPDQTIRDLKLLLAQTFPSASNSPQFHLFLKGVKLDMQSKIITHSIEPEEFMVLVPYTKKDQQQTKQDNKTVTHLKDKNEFSDSKAADSAWSDMMHDLSFLRNITRENQRNVDSKSENSADTNDVAAVSPINWCSETKLKNRFRCDAQERNINDLIICILQSSEMAQLDQRNCKRLMQVLELVNCLSNIHSGNCMFKEAYLHGSNVNPYGNKNTLCLCPSWLKTVMKAFYFLNIYSAYLQMRCEKITSACLKEALDQLDKFGLQVGIADVEHLSVLCPQVVRFVHDETAVENLLDALVIINSSVKQRHKVKRYTVLDILDSLSDAWLVNSHGFAINLQNLWKIYNTSVVATMQVEMKQKGQGEASLQLQVLIQSKIDVMKQIHCYLWKWLNISRAALELVDRWCMLKKISARVANLVEIPIELSDNMKSSLNCIGITRLYSHQAESVRASLSGKNVVVATMTSSGKSLCYNLPVLEVLSQNLLACALYLFPTKALAQDQLRALLSMAKGFDTSLNIGIYDGDTRQADRMWLRDNARLLITNPDMLHMSILPFHGQFSRILSNLRFVVIDEAHAYKGAFGCHTALILRRLRRLCSHVYGSDPSFVFCTATSANPREHAMELANLRTMELIQNDGSPSSRKLFVLWNPPLYPKAVLKRTTNSIDTEESSNRNVIFRRSSPIMEVSCLFAEIVQHGLRCIAFCKTRKLCELVLCYTREILQETAPHLVNSVCAYRAGYIAENLGGFDDLDMGIDYG</sequence>
<proteinExistence type="predicted"/>
<dbReference type="GO" id="GO:0005524">
    <property type="term" value="F:ATP binding"/>
    <property type="evidence" value="ECO:0007669"/>
    <property type="project" value="InterPro"/>
</dbReference>
<feature type="domain" description="Helicase ATP-binding" evidence="2">
    <location>
        <begin position="471"/>
        <end position="652"/>
    </location>
</feature>
<evidence type="ECO:0000259" key="1">
    <source>
        <dbReference type="PROSITE" id="PS50053"/>
    </source>
</evidence>
<dbReference type="Gene3D" id="3.10.20.90">
    <property type="entry name" value="Phosphatidylinositol 3-kinase Catalytic Subunit, Chain A, domain 1"/>
    <property type="match status" value="1"/>
</dbReference>
<dbReference type="GO" id="GO:0006289">
    <property type="term" value="P:nucleotide-excision repair"/>
    <property type="evidence" value="ECO:0007669"/>
    <property type="project" value="TreeGrafter"/>
</dbReference>
<dbReference type="InterPro" id="IPR014001">
    <property type="entry name" value="Helicase_ATP-bd"/>
</dbReference>
<dbReference type="PROSITE" id="PS50053">
    <property type="entry name" value="UBIQUITIN_2"/>
    <property type="match status" value="1"/>
</dbReference>
<dbReference type="PANTHER" id="PTHR47957">
    <property type="entry name" value="ATP-DEPENDENT HELICASE HRQ1"/>
    <property type="match status" value="1"/>
</dbReference>
<protein>
    <submittedName>
        <fullName evidence="3">UBQ, helicase-c and DEAD-like helicase domain-containing protein</fullName>
    </submittedName>
</protein>
<keyword evidence="3" id="KW-0067">ATP-binding</keyword>
<dbReference type="AlphaFoldDB" id="A0A7J0EJ56"/>
<reference evidence="3 4" key="1">
    <citation type="submission" date="2019-07" db="EMBL/GenBank/DDBJ databases">
        <title>De Novo Assembly of kiwifruit Actinidia rufa.</title>
        <authorList>
            <person name="Sugita-Konishi S."/>
            <person name="Sato K."/>
            <person name="Mori E."/>
            <person name="Abe Y."/>
            <person name="Kisaki G."/>
            <person name="Hamano K."/>
            <person name="Suezawa K."/>
            <person name="Otani M."/>
            <person name="Fukuda T."/>
            <person name="Manabe T."/>
            <person name="Gomi K."/>
            <person name="Tabuchi M."/>
            <person name="Akimitsu K."/>
            <person name="Kataoka I."/>
        </authorList>
    </citation>
    <scope>NUCLEOTIDE SEQUENCE [LARGE SCALE GENOMIC DNA]</scope>
    <source>
        <strain evidence="4">cv. Fuchu</strain>
    </source>
</reference>
<dbReference type="InterPro" id="IPR027417">
    <property type="entry name" value="P-loop_NTPase"/>
</dbReference>
<dbReference type="CDD" id="cd17039">
    <property type="entry name" value="Ubl_ubiquitin_like"/>
    <property type="match status" value="1"/>
</dbReference>
<dbReference type="PROSITE" id="PS51192">
    <property type="entry name" value="HELICASE_ATP_BIND_1"/>
    <property type="match status" value="1"/>
</dbReference>
<dbReference type="GO" id="GO:0036297">
    <property type="term" value="P:interstrand cross-link repair"/>
    <property type="evidence" value="ECO:0007669"/>
    <property type="project" value="TreeGrafter"/>
</dbReference>
<organism evidence="3 4">
    <name type="scientific">Actinidia rufa</name>
    <dbReference type="NCBI Taxonomy" id="165716"/>
    <lineage>
        <taxon>Eukaryota</taxon>
        <taxon>Viridiplantae</taxon>
        <taxon>Streptophyta</taxon>
        <taxon>Embryophyta</taxon>
        <taxon>Tracheophyta</taxon>
        <taxon>Spermatophyta</taxon>
        <taxon>Magnoliopsida</taxon>
        <taxon>eudicotyledons</taxon>
        <taxon>Gunneridae</taxon>
        <taxon>Pentapetalae</taxon>
        <taxon>asterids</taxon>
        <taxon>Ericales</taxon>
        <taxon>Actinidiaceae</taxon>
        <taxon>Actinidia</taxon>
    </lineage>
</organism>
<dbReference type="GO" id="GO:0043138">
    <property type="term" value="F:3'-5' DNA helicase activity"/>
    <property type="evidence" value="ECO:0007669"/>
    <property type="project" value="TreeGrafter"/>
</dbReference>
<dbReference type="Pfam" id="PF00240">
    <property type="entry name" value="ubiquitin"/>
    <property type="match status" value="1"/>
</dbReference>
<dbReference type="Gene3D" id="3.40.50.300">
    <property type="entry name" value="P-loop containing nucleotide triphosphate hydrolases"/>
    <property type="match status" value="1"/>
</dbReference>
<dbReference type="GO" id="GO:0003676">
    <property type="term" value="F:nucleic acid binding"/>
    <property type="evidence" value="ECO:0007669"/>
    <property type="project" value="InterPro"/>
</dbReference>
<dbReference type="InterPro" id="IPR011545">
    <property type="entry name" value="DEAD/DEAH_box_helicase_dom"/>
</dbReference>
<keyword evidence="3" id="KW-0547">Nucleotide-binding</keyword>
<feature type="domain" description="Ubiquitin-like" evidence="1">
    <location>
        <begin position="8"/>
        <end position="79"/>
    </location>
</feature>
<dbReference type="InterPro" id="IPR000626">
    <property type="entry name" value="Ubiquitin-like_dom"/>
</dbReference>
<dbReference type="SUPFAM" id="SSF54236">
    <property type="entry name" value="Ubiquitin-like"/>
    <property type="match status" value="1"/>
</dbReference>
<keyword evidence="3" id="KW-0378">Hydrolase</keyword>
<dbReference type="SUPFAM" id="SSF52540">
    <property type="entry name" value="P-loop containing nucleoside triphosphate hydrolases"/>
    <property type="match status" value="1"/>
</dbReference>
<dbReference type="SMART" id="SM00487">
    <property type="entry name" value="DEXDc"/>
    <property type="match status" value="1"/>
</dbReference>
<dbReference type="Pfam" id="PF00270">
    <property type="entry name" value="DEAD"/>
    <property type="match status" value="1"/>
</dbReference>
<dbReference type="Proteomes" id="UP000585474">
    <property type="component" value="Unassembled WGS sequence"/>
</dbReference>
<keyword evidence="4" id="KW-1185">Reference proteome</keyword>
<dbReference type="OrthoDB" id="18781at2759"/>
<comment type="caution">
    <text evidence="3">The sequence shown here is derived from an EMBL/GenBank/DDBJ whole genome shotgun (WGS) entry which is preliminary data.</text>
</comment>
<dbReference type="InterPro" id="IPR029071">
    <property type="entry name" value="Ubiquitin-like_domsf"/>
</dbReference>
<dbReference type="PANTHER" id="PTHR47957:SF3">
    <property type="entry name" value="ATP-DEPENDENT HELICASE HRQ1"/>
    <property type="match status" value="1"/>
</dbReference>
<accession>A0A7J0EJ56</accession>
<dbReference type="EMBL" id="BJWL01000004">
    <property type="protein sequence ID" value="GFY85677.1"/>
    <property type="molecule type" value="Genomic_DNA"/>
</dbReference>